<dbReference type="CDD" id="cd03230">
    <property type="entry name" value="ABC_DR_subfamily_A"/>
    <property type="match status" value="1"/>
</dbReference>
<dbReference type="InterPro" id="IPR003439">
    <property type="entry name" value="ABC_transporter-like_ATP-bd"/>
</dbReference>
<dbReference type="PANTHER" id="PTHR42939">
    <property type="entry name" value="ABC TRANSPORTER ATP-BINDING PROTEIN ALBC-RELATED"/>
    <property type="match status" value="1"/>
</dbReference>
<dbReference type="SUPFAM" id="SSF52540">
    <property type="entry name" value="P-loop containing nucleoside triphosphate hydrolases"/>
    <property type="match status" value="1"/>
</dbReference>
<evidence type="ECO:0000256" key="3">
    <source>
        <dbReference type="ARBA" id="ARBA00022840"/>
    </source>
</evidence>
<protein>
    <submittedName>
        <fullName evidence="5">ABC transporter ATP-binding protein</fullName>
    </submittedName>
</protein>
<reference evidence="5 6" key="1">
    <citation type="submission" date="2018-12" db="EMBL/GenBank/DDBJ databases">
        <title>Genome sequence from the cellulolytic species, Caldicellulosiruptor changbaiensis.</title>
        <authorList>
            <person name="Blumer-Schuette S.E."/>
            <person name="Mendoza C."/>
        </authorList>
    </citation>
    <scope>NUCLEOTIDE SEQUENCE [LARGE SCALE GENOMIC DNA]</scope>
    <source>
        <strain evidence="5 6">CBS-Z</strain>
    </source>
</reference>
<dbReference type="AlphaFoldDB" id="A0A3T0D280"/>
<evidence type="ECO:0000313" key="6">
    <source>
        <dbReference type="Proteomes" id="UP000282930"/>
    </source>
</evidence>
<evidence type="ECO:0000259" key="4">
    <source>
        <dbReference type="PROSITE" id="PS50893"/>
    </source>
</evidence>
<dbReference type="KEGG" id="ccha:ELD05_00735"/>
<proteinExistence type="predicted"/>
<dbReference type="InterPro" id="IPR027417">
    <property type="entry name" value="P-loop_NTPase"/>
</dbReference>
<dbReference type="GO" id="GO:0005524">
    <property type="term" value="F:ATP binding"/>
    <property type="evidence" value="ECO:0007669"/>
    <property type="project" value="UniProtKB-KW"/>
</dbReference>
<evidence type="ECO:0000256" key="2">
    <source>
        <dbReference type="ARBA" id="ARBA00022741"/>
    </source>
</evidence>
<dbReference type="InterPro" id="IPR003593">
    <property type="entry name" value="AAA+_ATPase"/>
</dbReference>
<keyword evidence="3 5" id="KW-0067">ATP-binding</keyword>
<dbReference type="Pfam" id="PF00005">
    <property type="entry name" value="ABC_tran"/>
    <property type="match status" value="1"/>
</dbReference>
<dbReference type="Proteomes" id="UP000282930">
    <property type="component" value="Chromosome"/>
</dbReference>
<evidence type="ECO:0000256" key="1">
    <source>
        <dbReference type="ARBA" id="ARBA00022448"/>
    </source>
</evidence>
<accession>A0A3T0D280</accession>
<keyword evidence="6" id="KW-1185">Reference proteome</keyword>
<dbReference type="GO" id="GO:0016887">
    <property type="term" value="F:ATP hydrolysis activity"/>
    <property type="evidence" value="ECO:0007669"/>
    <property type="project" value="InterPro"/>
</dbReference>
<name>A0A3T0D280_9FIRM</name>
<sequence>MLLEVKNVTKWYGSRKKIALENVSFSLDKGKIVGLIGENGAGKTTLLKLIAGFVQPSTGEILIEGKKVGLLTRRFVAFLPDTIMFEKWMRVSDAIEFFKDFYDDFDNSKAFKLLEKLKVNPKEKVHQLSRGNIEKFSIAMLFSRDTKLYLLDEPLAYVDPVSRDFVFEMILQNISEEKSIIISTNIISEIEHIFDEVIFLNNGKILYYGSTERIREEKGLSINQFFKEVLKDENI</sequence>
<dbReference type="PROSITE" id="PS50893">
    <property type="entry name" value="ABC_TRANSPORTER_2"/>
    <property type="match status" value="1"/>
</dbReference>
<dbReference type="Gene3D" id="3.40.50.300">
    <property type="entry name" value="P-loop containing nucleotide triphosphate hydrolases"/>
    <property type="match status" value="1"/>
</dbReference>
<dbReference type="EMBL" id="CP034791">
    <property type="protein sequence ID" value="AZT89327.1"/>
    <property type="molecule type" value="Genomic_DNA"/>
</dbReference>
<gene>
    <name evidence="5" type="ORF">ELD05_00735</name>
</gene>
<keyword evidence="1" id="KW-0813">Transport</keyword>
<evidence type="ECO:0000313" key="5">
    <source>
        <dbReference type="EMBL" id="AZT89327.1"/>
    </source>
</evidence>
<dbReference type="RefSeq" id="WP_127350951.1">
    <property type="nucleotide sequence ID" value="NZ_CP034791.1"/>
</dbReference>
<feature type="domain" description="ABC transporter" evidence="4">
    <location>
        <begin position="3"/>
        <end position="227"/>
    </location>
</feature>
<dbReference type="InterPro" id="IPR051782">
    <property type="entry name" value="ABC_Transporter_VariousFunc"/>
</dbReference>
<dbReference type="SMART" id="SM00382">
    <property type="entry name" value="AAA"/>
    <property type="match status" value="1"/>
</dbReference>
<organism evidence="5 6">
    <name type="scientific">Caldicellulosiruptor changbaiensis</name>
    <dbReference type="NCBI Taxonomy" id="1222016"/>
    <lineage>
        <taxon>Bacteria</taxon>
        <taxon>Bacillati</taxon>
        <taxon>Bacillota</taxon>
        <taxon>Bacillota incertae sedis</taxon>
        <taxon>Caldicellulosiruptorales</taxon>
        <taxon>Caldicellulosiruptoraceae</taxon>
        <taxon>Caldicellulosiruptor</taxon>
    </lineage>
</organism>
<keyword evidence="2" id="KW-0547">Nucleotide-binding</keyword>
<dbReference type="PANTHER" id="PTHR42939:SF1">
    <property type="entry name" value="ABC TRANSPORTER ATP-BINDING PROTEIN ALBC-RELATED"/>
    <property type="match status" value="1"/>
</dbReference>